<dbReference type="InterPro" id="IPR058951">
    <property type="entry name" value="WHD_Rad26_CSB-like"/>
</dbReference>
<dbReference type="PANTHER" id="PTHR45629">
    <property type="entry name" value="SNF2/RAD54 FAMILY MEMBER"/>
    <property type="match status" value="1"/>
</dbReference>
<evidence type="ECO:0000256" key="9">
    <source>
        <dbReference type="ARBA" id="ARBA00022801"/>
    </source>
</evidence>
<dbReference type="GO" id="GO:0008094">
    <property type="term" value="F:ATP-dependent activity, acting on DNA"/>
    <property type="evidence" value="ECO:0007669"/>
    <property type="project" value="TreeGrafter"/>
</dbReference>
<gene>
    <name evidence="22" type="ORF">Fcan01_05193</name>
</gene>
<evidence type="ECO:0000313" key="22">
    <source>
        <dbReference type="EMBL" id="OXA60968.1"/>
    </source>
</evidence>
<keyword evidence="10" id="KW-0347">Helicase</keyword>
<feature type="region of interest" description="Disordered" evidence="19">
    <location>
        <begin position="64"/>
        <end position="87"/>
    </location>
</feature>
<comment type="function">
    <text evidence="17">Involved in mitotic DNA repair and meiotic recombination. Functions in the recombinational DNA repair pathway. Essential for interhomolog gene conversion (GC), but may have a less important role in intersister GC than spn-A/Rad51. In the presence of DNA, spn-A/Rad51 enhances the ATPase activity of okr/Rad54.</text>
</comment>
<evidence type="ECO:0000256" key="7">
    <source>
        <dbReference type="ARBA" id="ARBA00022763"/>
    </source>
</evidence>
<evidence type="ECO:0000256" key="5">
    <source>
        <dbReference type="ARBA" id="ARBA00022618"/>
    </source>
</evidence>
<feature type="compositionally biased region" description="Polar residues" evidence="19">
    <location>
        <begin position="104"/>
        <end position="129"/>
    </location>
</feature>
<dbReference type="InterPro" id="IPR027417">
    <property type="entry name" value="P-loop_NTPase"/>
</dbReference>
<keyword evidence="12" id="KW-0238">DNA-binding</keyword>
<evidence type="ECO:0000256" key="17">
    <source>
        <dbReference type="ARBA" id="ARBA00024776"/>
    </source>
</evidence>
<keyword evidence="16" id="KW-0131">Cell cycle</keyword>
<keyword evidence="9" id="KW-0378">Hydrolase</keyword>
<dbReference type="GO" id="GO:0051321">
    <property type="term" value="P:meiotic cell cycle"/>
    <property type="evidence" value="ECO:0007669"/>
    <property type="project" value="UniProtKB-KW"/>
</dbReference>
<organism evidence="22 23">
    <name type="scientific">Folsomia candida</name>
    <name type="common">Springtail</name>
    <dbReference type="NCBI Taxonomy" id="158441"/>
    <lineage>
        <taxon>Eukaryota</taxon>
        <taxon>Metazoa</taxon>
        <taxon>Ecdysozoa</taxon>
        <taxon>Arthropoda</taxon>
        <taxon>Hexapoda</taxon>
        <taxon>Collembola</taxon>
        <taxon>Entomobryomorpha</taxon>
        <taxon>Isotomoidea</taxon>
        <taxon>Isotomidae</taxon>
        <taxon>Proisotominae</taxon>
        <taxon>Folsomia</taxon>
    </lineage>
</organism>
<dbReference type="OrthoDB" id="413460at2759"/>
<evidence type="ECO:0000256" key="4">
    <source>
        <dbReference type="ARBA" id="ARBA00015341"/>
    </source>
</evidence>
<dbReference type="GO" id="GO:0005524">
    <property type="term" value="F:ATP binding"/>
    <property type="evidence" value="ECO:0007669"/>
    <property type="project" value="InterPro"/>
</dbReference>
<dbReference type="GO" id="GO:0051301">
    <property type="term" value="P:cell division"/>
    <property type="evidence" value="ECO:0007669"/>
    <property type="project" value="UniProtKB-KW"/>
</dbReference>
<accession>A0A226EUS4</accession>
<dbReference type="GO" id="GO:0006283">
    <property type="term" value="P:transcription-coupled nucleotide-excision repair"/>
    <property type="evidence" value="ECO:0007669"/>
    <property type="project" value="TreeGrafter"/>
</dbReference>
<dbReference type="InterPro" id="IPR001650">
    <property type="entry name" value="Helicase_C-like"/>
</dbReference>
<reference evidence="22 23" key="1">
    <citation type="submission" date="2015-12" db="EMBL/GenBank/DDBJ databases">
        <title>The genome of Folsomia candida.</title>
        <authorList>
            <person name="Faddeeva A."/>
            <person name="Derks M.F."/>
            <person name="Anvar Y."/>
            <person name="Smit S."/>
            <person name="Van Straalen N."/>
            <person name="Roelofs D."/>
        </authorList>
    </citation>
    <scope>NUCLEOTIDE SEQUENCE [LARGE SCALE GENOMIC DNA]</scope>
    <source>
        <strain evidence="22 23">VU population</strain>
        <tissue evidence="22">Whole body</tissue>
    </source>
</reference>
<evidence type="ECO:0000256" key="6">
    <source>
        <dbReference type="ARBA" id="ARBA00022741"/>
    </source>
</evidence>
<dbReference type="GO" id="GO:0005634">
    <property type="term" value="C:nucleus"/>
    <property type="evidence" value="ECO:0007669"/>
    <property type="project" value="TreeGrafter"/>
</dbReference>
<comment type="subunit">
    <text evidence="3">Interacts (via N-terminus) with spn-A/Rad51.</text>
</comment>
<dbReference type="Pfam" id="PF00176">
    <property type="entry name" value="SNF2-rel_dom"/>
    <property type="match status" value="2"/>
</dbReference>
<proteinExistence type="inferred from homology"/>
<dbReference type="InterPro" id="IPR038718">
    <property type="entry name" value="SNF2-like_sf"/>
</dbReference>
<keyword evidence="13" id="KW-0234">DNA repair</keyword>
<dbReference type="InterPro" id="IPR000330">
    <property type="entry name" value="SNF2_N"/>
</dbReference>
<feature type="compositionally biased region" description="Basic residues" evidence="19">
    <location>
        <begin position="202"/>
        <end position="211"/>
    </location>
</feature>
<dbReference type="InterPro" id="IPR050496">
    <property type="entry name" value="SNF2_RAD54_helicase_repair"/>
</dbReference>
<feature type="region of interest" description="Disordered" evidence="19">
    <location>
        <begin position="1135"/>
        <end position="1162"/>
    </location>
</feature>
<dbReference type="PANTHER" id="PTHR45629:SF7">
    <property type="entry name" value="DNA EXCISION REPAIR PROTEIN ERCC-6-RELATED"/>
    <property type="match status" value="1"/>
</dbReference>
<evidence type="ECO:0000256" key="16">
    <source>
        <dbReference type="ARBA" id="ARBA00023306"/>
    </source>
</evidence>
<dbReference type="CDD" id="cd18793">
    <property type="entry name" value="SF2_C_SNF"/>
    <property type="match status" value="1"/>
</dbReference>
<dbReference type="Gene3D" id="3.40.50.10810">
    <property type="entry name" value="Tandem AAA-ATPase domain"/>
    <property type="match status" value="1"/>
</dbReference>
<evidence type="ECO:0000256" key="15">
    <source>
        <dbReference type="ARBA" id="ARBA00023254"/>
    </source>
</evidence>
<feature type="domain" description="Helicase C-terminal" evidence="21">
    <location>
        <begin position="723"/>
        <end position="882"/>
    </location>
</feature>
<evidence type="ECO:0000256" key="12">
    <source>
        <dbReference type="ARBA" id="ARBA00023125"/>
    </source>
</evidence>
<dbReference type="AlphaFoldDB" id="A0A226EUS4"/>
<evidence type="ECO:0000259" key="21">
    <source>
        <dbReference type="PROSITE" id="PS51194"/>
    </source>
</evidence>
<name>A0A226EUS4_FOLCA</name>
<dbReference type="CDD" id="cd22254">
    <property type="entry name" value="CSB_WHD"/>
    <property type="match status" value="1"/>
</dbReference>
<comment type="caution">
    <text evidence="22">The sequence shown here is derived from an EMBL/GenBank/DDBJ whole genome shotgun (WGS) entry which is preliminary data.</text>
</comment>
<dbReference type="Pfam" id="PF25875">
    <property type="entry name" value="WHD_Rad26_CSB"/>
    <property type="match status" value="1"/>
</dbReference>
<evidence type="ECO:0000256" key="14">
    <source>
        <dbReference type="ARBA" id="ARBA00023242"/>
    </source>
</evidence>
<evidence type="ECO:0000256" key="2">
    <source>
        <dbReference type="ARBA" id="ARBA00007025"/>
    </source>
</evidence>
<feature type="compositionally biased region" description="Basic residues" evidence="19">
    <location>
        <begin position="908"/>
        <end position="917"/>
    </location>
</feature>
<dbReference type="Gene3D" id="3.40.50.300">
    <property type="entry name" value="P-loop containing nucleotide triphosphate hydrolases"/>
    <property type="match status" value="1"/>
</dbReference>
<feature type="compositionally biased region" description="Polar residues" evidence="19">
    <location>
        <begin position="954"/>
        <end position="967"/>
    </location>
</feature>
<dbReference type="InterPro" id="IPR049730">
    <property type="entry name" value="SNF2/RAD54-like_C"/>
</dbReference>
<keyword evidence="7" id="KW-0227">DNA damage</keyword>
<evidence type="ECO:0000256" key="1">
    <source>
        <dbReference type="ARBA" id="ARBA00004123"/>
    </source>
</evidence>
<dbReference type="InterPro" id="IPR014001">
    <property type="entry name" value="Helicase_ATP-bd"/>
</dbReference>
<keyword evidence="6" id="KW-0547">Nucleotide-binding</keyword>
<evidence type="ECO:0000256" key="19">
    <source>
        <dbReference type="SAM" id="MobiDB-lite"/>
    </source>
</evidence>
<keyword evidence="15" id="KW-0469">Meiosis</keyword>
<sequence length="1235" mass="140311">MKPAEYRDYFSSLEMSLSKPEEWSNDNASTSCDAALLLSLGANVVDREQFDNSLVNLIQQQLLQGQNQDDIDEREDGQISDDNNTNEPVQLLQDQEYIYTNSRGLRNNDSTAASESVAGLNNNLESGPSSLAEETEHDKRVRRGEVTPFGSGIEETEIQTTSKKDTFLNFNKYMQDQIDLQQRKKLTATGARKEKAGESTRTSKKTHKKTRKDPLNLNILFPKKRKQKEKLGLGVSENPRDARKLPGKSLAETTSTYLNSSDDSDYLPSDQEDNENSDDNGNKSKTKVARSTGRKLKPVKRSLKDKSSDEDSSDYDSDYRRPTKRLKKETDDGDLKYYQTRVQHWKEQETRLTGEFQKFDGGFKIPIHLWESLYQYQKVGVKWLWELHQQRCGGILGDEMGLGKTIQNRLLTDIAVWVQSYWLLLPPLCTNGSKNFILGGPHFELQFFMSRGPSPERKQASLIRSMNEGRGFLITSYSGLVNNQNEILQYDWHYVVLDEGHKIRNPDAQITLVVKQVKTPHRLILSGSPLQNNLKELWSLFDFVYPGKLGILPTFIEEFSIPITHGGYSNATQVQVAIAYKCAKALRDLINPYLLRRMKSDVKDHINLPEKSEQVLFCKMTDDQRSLYKDYIASKEIEGIIKGNFNMFVGLINLRKICNHPHLFDGGPKIIKANPHYIKYLPKTKSGLGDANSNDIEDDEGEDIDVNPIDAFGHWSKSGKMVVLETLLKLWHTQGHKVLLFTQSRQMLCILEKFIIQCKYNYLRLDGSTSIGSRQPMITKFNTDPSIFIFILTTRVGGLGVNLTAANRVILYDPDWNPSTDMQARERAWRIGQLREVTIYRLITSFTIEEKIYHRQVFKQFLTNRVLKDPKQKRFFKSNDMLELFTFNEGTKGTESQAIFAGTGSNIKIKKPKKTTKQPREKTSGKLRDVPNLVKQRPAKPQSMTAIANDEPESNNPKFSATGDSQTNAEQNEYVLQKLFSKSGVHAALRHDKIVDTNESDYMIVEKEAESVAKKAIETLKRSRQQCWDAQSGHVNYTGQQGEIRVQPKLRFGKKKLEKPSTSTSTTETTLLESASRLKKGQQQLEEPLLLAPDKYFSGHSLLQEALTNKKITTSKNAVMSSADLLSIIRARRSSLPIPEQPEPGTSGMLVSTDSDSHSGPELKPEQIELLGDIREFIAFQATVDGQATTDELVDKFGPRLPNGQSPLFKQMLSQLCTFRKVEGRGMWRLKPEFR</sequence>
<comment type="similarity">
    <text evidence="2">Belongs to the SNF2/RAD54 helicase family.</text>
</comment>
<keyword evidence="8" id="KW-0498">Mitosis</keyword>
<keyword evidence="23" id="KW-1185">Reference proteome</keyword>
<evidence type="ECO:0000256" key="8">
    <source>
        <dbReference type="ARBA" id="ARBA00022776"/>
    </source>
</evidence>
<feature type="compositionally biased region" description="Acidic residues" evidence="19">
    <location>
        <begin position="262"/>
        <end position="278"/>
    </location>
</feature>
<evidence type="ECO:0000256" key="11">
    <source>
        <dbReference type="ARBA" id="ARBA00022840"/>
    </source>
</evidence>
<dbReference type="Pfam" id="PF00271">
    <property type="entry name" value="Helicase_C"/>
    <property type="match status" value="1"/>
</dbReference>
<dbReference type="FunFam" id="3.40.50.10810:FF:000094">
    <property type="entry name" value="DNA excision repair protein ERCC-6"/>
    <property type="match status" value="1"/>
</dbReference>
<dbReference type="OMA" id="CTFIQQH"/>
<keyword evidence="5" id="KW-0132">Cell division</keyword>
<comment type="subcellular location">
    <subcellularLocation>
        <location evidence="1">Nucleus</location>
    </subcellularLocation>
</comment>
<dbReference type="PROSITE" id="PS51192">
    <property type="entry name" value="HELICASE_ATP_BIND_1"/>
    <property type="match status" value="1"/>
</dbReference>
<evidence type="ECO:0000313" key="23">
    <source>
        <dbReference type="Proteomes" id="UP000198287"/>
    </source>
</evidence>
<evidence type="ECO:0000256" key="10">
    <source>
        <dbReference type="ARBA" id="ARBA00022806"/>
    </source>
</evidence>
<feature type="compositionally biased region" description="Basic and acidic residues" evidence="19">
    <location>
        <begin position="134"/>
        <end position="144"/>
    </location>
</feature>
<feature type="compositionally biased region" description="Polar residues" evidence="19">
    <location>
        <begin position="251"/>
        <end position="261"/>
    </location>
</feature>
<feature type="compositionally biased region" description="Acidic residues" evidence="19">
    <location>
        <begin position="69"/>
        <end position="79"/>
    </location>
</feature>
<dbReference type="STRING" id="158441.A0A226EUS4"/>
<dbReference type="SMART" id="SM00487">
    <property type="entry name" value="DEXDc"/>
    <property type="match status" value="1"/>
</dbReference>
<feature type="domain" description="Helicase ATP-binding" evidence="20">
    <location>
        <begin position="385"/>
        <end position="547"/>
    </location>
</feature>
<feature type="compositionally biased region" description="Basic and acidic residues" evidence="19">
    <location>
        <begin position="918"/>
        <end position="929"/>
    </location>
</feature>
<evidence type="ECO:0000259" key="20">
    <source>
        <dbReference type="PROSITE" id="PS51192"/>
    </source>
</evidence>
<dbReference type="SUPFAM" id="SSF52540">
    <property type="entry name" value="P-loop containing nucleoside triphosphate hydrolases"/>
    <property type="match status" value="2"/>
</dbReference>
<dbReference type="GO" id="GO:0016787">
    <property type="term" value="F:hydrolase activity"/>
    <property type="evidence" value="ECO:0007669"/>
    <property type="project" value="UniProtKB-KW"/>
</dbReference>
<keyword evidence="11" id="KW-0067">ATP-binding</keyword>
<dbReference type="Proteomes" id="UP000198287">
    <property type="component" value="Unassembled WGS sequence"/>
</dbReference>
<dbReference type="SMART" id="SM00490">
    <property type="entry name" value="HELICc"/>
    <property type="match status" value="1"/>
</dbReference>
<evidence type="ECO:0000256" key="18">
    <source>
        <dbReference type="ARBA" id="ARBA00029956"/>
    </source>
</evidence>
<dbReference type="EMBL" id="LNIX01000002">
    <property type="protein sequence ID" value="OXA60968.1"/>
    <property type="molecule type" value="Genomic_DNA"/>
</dbReference>
<keyword evidence="14" id="KW-0539">Nucleus</keyword>
<feature type="region of interest" description="Disordered" evidence="19">
    <location>
        <begin position="186"/>
        <end position="332"/>
    </location>
</feature>
<feature type="region of interest" description="Disordered" evidence="19">
    <location>
        <begin position="104"/>
        <end position="144"/>
    </location>
</feature>
<feature type="region of interest" description="Disordered" evidence="19">
    <location>
        <begin position="903"/>
        <end position="967"/>
    </location>
</feature>
<evidence type="ECO:0000256" key="13">
    <source>
        <dbReference type="ARBA" id="ARBA00023204"/>
    </source>
</evidence>
<protein>
    <recommendedName>
        <fullName evidence="4">DNA repair and recombination protein RAD54-like</fullName>
    </recommendedName>
    <alternativeName>
        <fullName evidence="18">Protein okra</fullName>
    </alternativeName>
</protein>
<dbReference type="PROSITE" id="PS51194">
    <property type="entry name" value="HELICASE_CTER"/>
    <property type="match status" value="1"/>
</dbReference>
<feature type="compositionally biased region" description="Basic residues" evidence="19">
    <location>
        <begin position="284"/>
        <end position="301"/>
    </location>
</feature>
<evidence type="ECO:0000256" key="3">
    <source>
        <dbReference type="ARBA" id="ARBA00011467"/>
    </source>
</evidence>